<gene>
    <name evidence="1" type="ORF">ACFFQ6_33405</name>
</gene>
<evidence type="ECO:0000313" key="1">
    <source>
        <dbReference type="EMBL" id="MFB9784602.1"/>
    </source>
</evidence>
<evidence type="ECO:0000313" key="2">
    <source>
        <dbReference type="Proteomes" id="UP001589587"/>
    </source>
</evidence>
<comment type="caution">
    <text evidence="1">The sequence shown here is derived from an EMBL/GenBank/DDBJ whole genome shotgun (WGS) entry which is preliminary data.</text>
</comment>
<organism evidence="1 2">
    <name type="scientific">Rhodococcus baikonurensis</name>
    <dbReference type="NCBI Taxonomy" id="172041"/>
    <lineage>
        <taxon>Bacteria</taxon>
        <taxon>Bacillati</taxon>
        <taxon>Actinomycetota</taxon>
        <taxon>Actinomycetes</taxon>
        <taxon>Mycobacteriales</taxon>
        <taxon>Nocardiaceae</taxon>
        <taxon>Rhodococcus</taxon>
        <taxon>Rhodococcus erythropolis group</taxon>
    </lineage>
</organism>
<dbReference type="EMBL" id="JBHMAS010000090">
    <property type="protein sequence ID" value="MFB9784602.1"/>
    <property type="molecule type" value="Genomic_DNA"/>
</dbReference>
<dbReference type="RefSeq" id="WP_003944271.1">
    <property type="nucleotide sequence ID" value="NZ_JBEUOO010000037.1"/>
</dbReference>
<reference evidence="1 2" key="1">
    <citation type="submission" date="2024-09" db="EMBL/GenBank/DDBJ databases">
        <authorList>
            <person name="Sun Q."/>
            <person name="Mori K."/>
        </authorList>
    </citation>
    <scope>NUCLEOTIDE SEQUENCE [LARGE SCALE GENOMIC DNA]</scope>
    <source>
        <strain evidence="1 2">JCM 11411</strain>
    </source>
</reference>
<accession>A0ABV5XQ51</accession>
<dbReference type="GeneID" id="93806433"/>
<sequence>MSKPLDPVTVHIIAASQGADADPYSAHIFVRLLDFFSDTSPWQRRLWDTGTVLALRELDEASRWRERNVLSTSAVSWLADDIERLAGRDRGVGEKELRTQLRATLRSGVPHGSRHHRTLAQLTDLVQDGYIARWAVAVQGSSRPSPERLARAVASHLLDCGYSMGFLHRWVSGHVYGGHSLAELLDSAGALAHGSAHSFEVMVPFIALPKMELAQDLPQWRTAGQVNEWIQDKTKSPGGILTCGGFLYTVETRDTFGAADAVAETVDRLIARSGYTRKRTRGHKIPLPLGTVWVSSGTDTEKIELRREHGRGAFVLSLQAERRVYDVAEPTALDDALELAASLNFGSPGPAISGGWAAIEALLISSADGDDTRDRGSVAADRMAALVACSWPRGELTSLAHRHDPEEPDRLALALASAASNRERALLVAESLKSGRSLALTRPTDIAAQERMNQVVKDPRRTLNDVSKHITTAMRRLYRQRNLLMHGGSTNSVALQATLRTAAPLVGAGLDRITHAALTDGIGALSLASRAGLNLKLVGGTDGRHVADLLE</sequence>
<proteinExistence type="predicted"/>
<keyword evidence="2" id="KW-1185">Reference proteome</keyword>
<protein>
    <submittedName>
        <fullName evidence="1">Integrase</fullName>
    </submittedName>
</protein>
<dbReference type="Proteomes" id="UP001589587">
    <property type="component" value="Unassembled WGS sequence"/>
</dbReference>
<name>A0ABV5XQ51_9NOCA</name>